<accession>A0ABM8G9X3</accession>
<evidence type="ECO:0000313" key="1">
    <source>
        <dbReference type="EMBL" id="BDZ45004.1"/>
    </source>
</evidence>
<dbReference type="Proteomes" id="UP001321498">
    <property type="component" value="Chromosome"/>
</dbReference>
<organism evidence="1 2">
    <name type="scientific">Naasia aerilata</name>
    <dbReference type="NCBI Taxonomy" id="1162966"/>
    <lineage>
        <taxon>Bacteria</taxon>
        <taxon>Bacillati</taxon>
        <taxon>Actinomycetota</taxon>
        <taxon>Actinomycetes</taxon>
        <taxon>Micrococcales</taxon>
        <taxon>Microbacteriaceae</taxon>
        <taxon>Naasia</taxon>
    </lineage>
</organism>
<gene>
    <name evidence="1" type="ORF">GCM10025866_09130</name>
</gene>
<reference evidence="2" key="1">
    <citation type="journal article" date="2019" name="Int. J. Syst. Evol. Microbiol.">
        <title>The Global Catalogue of Microorganisms (GCM) 10K type strain sequencing project: providing services to taxonomists for standard genome sequencing and annotation.</title>
        <authorList>
            <consortium name="The Broad Institute Genomics Platform"/>
            <consortium name="The Broad Institute Genome Sequencing Center for Infectious Disease"/>
            <person name="Wu L."/>
            <person name="Ma J."/>
        </authorList>
    </citation>
    <scope>NUCLEOTIDE SEQUENCE [LARGE SCALE GENOMIC DNA]</scope>
    <source>
        <strain evidence="2">NBRC 108725</strain>
    </source>
</reference>
<evidence type="ECO:0000313" key="2">
    <source>
        <dbReference type="Proteomes" id="UP001321498"/>
    </source>
</evidence>
<dbReference type="EMBL" id="AP027731">
    <property type="protein sequence ID" value="BDZ45004.1"/>
    <property type="molecule type" value="Genomic_DNA"/>
</dbReference>
<keyword evidence="2" id="KW-1185">Reference proteome</keyword>
<protein>
    <submittedName>
        <fullName evidence="1">Uncharacterized protein</fullName>
    </submittedName>
</protein>
<proteinExistence type="predicted"/>
<sequence>MDAPVAGGLRERLEPGLAKHVAQLVRGRDRVVEPSARLGIEVDAQLVRVVDVPGAARPGWNTTVFICTIQTRAAGSSMTSMGCERALGKTTGTSRMNSGFPFGGFFEKNMSPSTPSP</sequence>
<name>A0ABM8G9X3_9MICO</name>